<comment type="caution">
    <text evidence="4">The sequence shown here is derived from an EMBL/GenBank/DDBJ whole genome shotgun (WGS) entry which is preliminary data.</text>
</comment>
<dbReference type="SUPFAM" id="SSF47413">
    <property type="entry name" value="lambda repressor-like DNA-binding domains"/>
    <property type="match status" value="1"/>
</dbReference>
<keyword evidence="1" id="KW-0238">DNA-binding</keyword>
<protein>
    <recommendedName>
        <fullName evidence="3">HTH cro/C1-type domain-containing protein</fullName>
    </recommendedName>
</protein>
<reference evidence="4 5" key="1">
    <citation type="journal article" date="2015" name="Antonie Van Leeuwenhoek">
        <title>Thioclava indica sp. nov., isolated from surface seawater of the Indian Ocean.</title>
        <authorList>
            <person name="Liu Y."/>
            <person name="Lai Q."/>
            <person name="Du J."/>
            <person name="Xu H."/>
            <person name="Jiang L."/>
            <person name="Shao Z."/>
        </authorList>
    </citation>
    <scope>NUCLEOTIDE SEQUENCE [LARGE SCALE GENOMIC DNA]</scope>
    <source>
        <strain evidence="4 5">DT23-4</strain>
    </source>
</reference>
<dbReference type="InterPro" id="IPR010982">
    <property type="entry name" value="Lambda_DNA-bd_dom_sf"/>
</dbReference>
<evidence type="ECO:0000256" key="2">
    <source>
        <dbReference type="SAM" id="Coils"/>
    </source>
</evidence>
<accession>A0A074K1V2</accession>
<dbReference type="Gene3D" id="1.10.260.40">
    <property type="entry name" value="lambda repressor-like DNA-binding domains"/>
    <property type="match status" value="1"/>
</dbReference>
<evidence type="ECO:0000256" key="1">
    <source>
        <dbReference type="ARBA" id="ARBA00023125"/>
    </source>
</evidence>
<dbReference type="CDD" id="cd00093">
    <property type="entry name" value="HTH_XRE"/>
    <property type="match status" value="1"/>
</dbReference>
<dbReference type="SMART" id="SM00530">
    <property type="entry name" value="HTH_XRE"/>
    <property type="match status" value="1"/>
</dbReference>
<evidence type="ECO:0000313" key="4">
    <source>
        <dbReference type="EMBL" id="KEO61728.1"/>
    </source>
</evidence>
<dbReference type="GO" id="GO:0003677">
    <property type="term" value="F:DNA binding"/>
    <property type="evidence" value="ECO:0007669"/>
    <property type="project" value="UniProtKB-KW"/>
</dbReference>
<dbReference type="PANTHER" id="PTHR46558:SF13">
    <property type="entry name" value="HTH-TYPE TRANSCRIPTIONAL REGULATOR IMMR"/>
    <property type="match status" value="1"/>
</dbReference>
<feature type="domain" description="HTH cro/C1-type" evidence="3">
    <location>
        <begin position="17"/>
        <end position="71"/>
    </location>
</feature>
<dbReference type="PROSITE" id="PS50943">
    <property type="entry name" value="HTH_CROC1"/>
    <property type="match status" value="1"/>
</dbReference>
<proteinExistence type="predicted"/>
<feature type="coiled-coil region" evidence="2">
    <location>
        <begin position="99"/>
        <end position="126"/>
    </location>
</feature>
<dbReference type="AlphaFoldDB" id="A0A074K1V2"/>
<dbReference type="eggNOG" id="COG1813">
    <property type="taxonomic scope" value="Bacteria"/>
</dbReference>
<dbReference type="InterPro" id="IPR001387">
    <property type="entry name" value="Cro/C1-type_HTH"/>
</dbReference>
<gene>
    <name evidence="4" type="ORF">DT23_01785</name>
</gene>
<dbReference type="Pfam" id="PF01381">
    <property type="entry name" value="HTH_3"/>
    <property type="match status" value="1"/>
</dbReference>
<keyword evidence="5" id="KW-1185">Reference proteome</keyword>
<dbReference type="RefSeq" id="WP_038127486.1">
    <property type="nucleotide sequence ID" value="NZ_AUNB01000001.1"/>
</dbReference>
<name>A0A074K1V2_9RHOB</name>
<organism evidence="4 5">
    <name type="scientific">Thioclava indica</name>
    <dbReference type="NCBI Taxonomy" id="1353528"/>
    <lineage>
        <taxon>Bacteria</taxon>
        <taxon>Pseudomonadati</taxon>
        <taxon>Pseudomonadota</taxon>
        <taxon>Alphaproteobacteria</taxon>
        <taxon>Rhodobacterales</taxon>
        <taxon>Paracoccaceae</taxon>
        <taxon>Thioclava</taxon>
    </lineage>
</organism>
<dbReference type="PANTHER" id="PTHR46558">
    <property type="entry name" value="TRACRIPTIONAL REGULATORY PROTEIN-RELATED-RELATED"/>
    <property type="match status" value="1"/>
</dbReference>
<dbReference type="OrthoDB" id="5659783at2"/>
<dbReference type="STRING" id="1353528.DT23_01785"/>
<dbReference type="EMBL" id="AUNB01000001">
    <property type="protein sequence ID" value="KEO61728.1"/>
    <property type="molecule type" value="Genomic_DNA"/>
</dbReference>
<evidence type="ECO:0000259" key="3">
    <source>
        <dbReference type="PROSITE" id="PS50943"/>
    </source>
</evidence>
<evidence type="ECO:0000313" key="5">
    <source>
        <dbReference type="Proteomes" id="UP000027471"/>
    </source>
</evidence>
<keyword evidence="2" id="KW-0175">Coiled coil</keyword>
<dbReference type="Proteomes" id="UP000027471">
    <property type="component" value="Unassembled WGS sequence"/>
</dbReference>
<sequence length="126" mass="13630">MAQDWYGEASATFGDRLAGARETAGLSQEALAQKLGVRLETLAAWEDDVAEPRANRLQMLAGMLNVTLMWLLTGEGAGLDGPPDLVAEPGADRALVREIREVRTGLEELDARLGRLEKRLLAGESE</sequence>